<comment type="similarity">
    <text evidence="5">Belongs to the CopC family.</text>
</comment>
<dbReference type="PANTHER" id="PTHR34820:SF4">
    <property type="entry name" value="INNER MEMBRANE PROTEIN YEBZ"/>
    <property type="match status" value="1"/>
</dbReference>
<feature type="chain" id="PRO_5003612039" description="Copper resistance protein C" evidence="6">
    <location>
        <begin position="25"/>
        <end position="118"/>
    </location>
</feature>
<keyword evidence="9" id="KW-1185">Reference proteome</keyword>
<evidence type="ECO:0000259" key="7">
    <source>
        <dbReference type="Pfam" id="PF04234"/>
    </source>
</evidence>
<protein>
    <recommendedName>
        <fullName evidence="5">Copper resistance protein C</fullName>
    </recommendedName>
</protein>
<dbReference type="GO" id="GO:0030313">
    <property type="term" value="C:cell envelope"/>
    <property type="evidence" value="ECO:0007669"/>
    <property type="project" value="UniProtKB-SubCell"/>
</dbReference>
<dbReference type="RefSeq" id="WP_005373210.1">
    <property type="nucleotide sequence ID" value="NZ_CM001475.1"/>
</dbReference>
<sequence>MKALLKLCLMVLALCQANPAAAHAVVTDYSLKMQPIRANRPDKVVITFNSRIELGLSQVFLVRKGDTHELLKIGNGEKQGQLIVEVPALEPGDYAIKFKVFAADGHLTEDVIHFSVAQ</sequence>
<keyword evidence="2 5" id="KW-0479">Metal-binding</keyword>
<dbReference type="eggNOG" id="COG2372">
    <property type="taxonomic scope" value="Bacteria"/>
</dbReference>
<dbReference type="STRING" id="686340.Metal_2863"/>
<dbReference type="EMBL" id="CM001475">
    <property type="protein sequence ID" value="EIC30550.1"/>
    <property type="molecule type" value="Genomic_DNA"/>
</dbReference>
<dbReference type="InterPro" id="IPR007348">
    <property type="entry name" value="CopC_dom"/>
</dbReference>
<proteinExistence type="inferred from homology"/>
<dbReference type="AlphaFoldDB" id="H8GLM3"/>
<keyword evidence="5" id="KW-0574">Periplasm</keyword>
<evidence type="ECO:0000256" key="5">
    <source>
        <dbReference type="RuleBase" id="RU369037"/>
    </source>
</evidence>
<dbReference type="InterPro" id="IPR014755">
    <property type="entry name" value="Cu-Rt/internalin_Ig-like"/>
</dbReference>
<comment type="subcellular location">
    <subcellularLocation>
        <location evidence="1">Cell envelope</location>
    </subcellularLocation>
    <subcellularLocation>
        <location evidence="5">Periplasm</location>
    </subcellularLocation>
</comment>
<reference evidence="8 9" key="1">
    <citation type="journal article" date="2013" name="Genome Announc.">
        <title>Genome Sequence of the Obligate Gammaproteobacterial Methanotroph Methylomicrobium album Strain BG8.</title>
        <authorList>
            <person name="Kits K.D."/>
            <person name="Kalyuzhnaya M.G."/>
            <person name="Klotz M.G."/>
            <person name="Jetten M.S."/>
            <person name="Op den Camp H.J."/>
            <person name="Vuilleumier S."/>
            <person name="Bringel F."/>
            <person name="Dispirito A.A."/>
            <person name="Murrell J.C."/>
            <person name="Bruce D."/>
            <person name="Cheng J.F."/>
            <person name="Copeland A."/>
            <person name="Goodwin L."/>
            <person name="Hauser L."/>
            <person name="Lajus A."/>
            <person name="Land M.L."/>
            <person name="Lapidus A."/>
            <person name="Lucas S."/>
            <person name="Medigue C."/>
            <person name="Pitluck S."/>
            <person name="Woyke T."/>
            <person name="Zeytun A."/>
            <person name="Stein L.Y."/>
        </authorList>
    </citation>
    <scope>NUCLEOTIDE SEQUENCE [LARGE SCALE GENOMIC DNA]</scope>
    <source>
        <strain evidence="8 9">BG8</strain>
    </source>
</reference>
<accession>H8GLM3</accession>
<dbReference type="GO" id="GO:0006825">
    <property type="term" value="P:copper ion transport"/>
    <property type="evidence" value="ECO:0007669"/>
    <property type="project" value="InterPro"/>
</dbReference>
<dbReference type="GO" id="GO:0046688">
    <property type="term" value="P:response to copper ion"/>
    <property type="evidence" value="ECO:0007669"/>
    <property type="project" value="UniProtKB-UniRule"/>
</dbReference>
<evidence type="ECO:0000256" key="1">
    <source>
        <dbReference type="ARBA" id="ARBA00004196"/>
    </source>
</evidence>
<dbReference type="Gene3D" id="2.60.40.1220">
    <property type="match status" value="1"/>
</dbReference>
<keyword evidence="3 5" id="KW-0732">Signal</keyword>
<name>H8GLM3_METAL</name>
<dbReference type="InterPro" id="IPR014756">
    <property type="entry name" value="Ig_E-set"/>
</dbReference>
<organism evidence="8 9">
    <name type="scientific">Methylomicrobium album BG8</name>
    <dbReference type="NCBI Taxonomy" id="686340"/>
    <lineage>
        <taxon>Bacteria</taxon>
        <taxon>Pseudomonadati</taxon>
        <taxon>Pseudomonadota</taxon>
        <taxon>Gammaproteobacteria</taxon>
        <taxon>Methylococcales</taxon>
        <taxon>Methylococcaceae</taxon>
        <taxon>Methylomicrobium</taxon>
    </lineage>
</organism>
<evidence type="ECO:0000313" key="9">
    <source>
        <dbReference type="Proteomes" id="UP000005090"/>
    </source>
</evidence>
<dbReference type="GO" id="GO:0005886">
    <property type="term" value="C:plasma membrane"/>
    <property type="evidence" value="ECO:0007669"/>
    <property type="project" value="TreeGrafter"/>
</dbReference>
<dbReference type="PANTHER" id="PTHR34820">
    <property type="entry name" value="INNER MEMBRANE PROTEIN YEBZ"/>
    <property type="match status" value="1"/>
</dbReference>
<evidence type="ECO:0000256" key="3">
    <source>
        <dbReference type="ARBA" id="ARBA00022729"/>
    </source>
</evidence>
<dbReference type="Pfam" id="PF04234">
    <property type="entry name" value="CopC"/>
    <property type="match status" value="1"/>
</dbReference>
<dbReference type="Proteomes" id="UP000005090">
    <property type="component" value="Chromosome"/>
</dbReference>
<evidence type="ECO:0000256" key="2">
    <source>
        <dbReference type="ARBA" id="ARBA00022723"/>
    </source>
</evidence>
<dbReference type="HOGENOM" id="CLU_087859_4_1_6"/>
<comment type="function">
    <text evidence="5">Involved in copper resistance.</text>
</comment>
<dbReference type="GO" id="GO:0042597">
    <property type="term" value="C:periplasmic space"/>
    <property type="evidence" value="ECO:0007669"/>
    <property type="project" value="UniProtKB-SubCell"/>
</dbReference>
<dbReference type="InterPro" id="IPR032694">
    <property type="entry name" value="CopC/D"/>
</dbReference>
<feature type="signal peptide" evidence="6">
    <location>
        <begin position="1"/>
        <end position="24"/>
    </location>
</feature>
<feature type="domain" description="CopC" evidence="7">
    <location>
        <begin position="23"/>
        <end position="116"/>
    </location>
</feature>
<evidence type="ECO:0000313" key="8">
    <source>
        <dbReference type="EMBL" id="EIC30550.1"/>
    </source>
</evidence>
<dbReference type="SUPFAM" id="SSF81296">
    <property type="entry name" value="E set domains"/>
    <property type="match status" value="1"/>
</dbReference>
<evidence type="ECO:0000256" key="6">
    <source>
        <dbReference type="SAM" id="SignalP"/>
    </source>
</evidence>
<gene>
    <name evidence="8" type="ORF">Metal_2863</name>
</gene>
<keyword evidence="4 5" id="KW-0186">Copper</keyword>
<evidence type="ECO:0000256" key="4">
    <source>
        <dbReference type="ARBA" id="ARBA00023008"/>
    </source>
</evidence>
<dbReference type="GO" id="GO:0005507">
    <property type="term" value="F:copper ion binding"/>
    <property type="evidence" value="ECO:0007669"/>
    <property type="project" value="UniProtKB-UniRule"/>
</dbReference>